<sequence length="215" mass="23885">MNRVRSAPSDFQNFNFFIQKVIIFGTTQSEVIPRLSVVPETVTNEMDAFWEVVSFWTLQSIILISITFFCGSNKKSKPPATTPNGGIPTAPNQPNPNDPGKKSENVPGKGEEEKKSKKDGDKKENEKKEDKGKKEEMKEQKKENKKDDKDKPRSAVAVPTVRPAPNTDKGGDNEKNLVSNPIVSNVTELYPTVVKNVEDLPIEKTQASVQNSAKK</sequence>
<evidence type="ECO:0000313" key="2">
    <source>
        <dbReference type="Proteomes" id="UP000095284"/>
    </source>
</evidence>
<accession>A0A1I7SWL1</accession>
<organism evidence="2 3">
    <name type="scientific">Bursaphelenchus xylophilus</name>
    <name type="common">Pinewood nematode worm</name>
    <name type="synonym">Aphelenchoides xylophilus</name>
    <dbReference type="NCBI Taxonomy" id="6326"/>
    <lineage>
        <taxon>Eukaryota</taxon>
        <taxon>Metazoa</taxon>
        <taxon>Ecdysozoa</taxon>
        <taxon>Nematoda</taxon>
        <taxon>Chromadorea</taxon>
        <taxon>Rhabditida</taxon>
        <taxon>Tylenchina</taxon>
        <taxon>Tylenchomorpha</taxon>
        <taxon>Aphelenchoidea</taxon>
        <taxon>Aphelenchoididae</taxon>
        <taxon>Bursaphelenchus</taxon>
    </lineage>
</organism>
<dbReference type="Proteomes" id="UP000095284">
    <property type="component" value="Unplaced"/>
</dbReference>
<feature type="region of interest" description="Disordered" evidence="1">
    <location>
        <begin position="75"/>
        <end position="179"/>
    </location>
</feature>
<evidence type="ECO:0000313" key="3">
    <source>
        <dbReference type="WBParaSite" id="BXY_1744200.1"/>
    </source>
</evidence>
<feature type="compositionally biased region" description="Basic and acidic residues" evidence="1">
    <location>
        <begin position="99"/>
        <end position="153"/>
    </location>
</feature>
<reference evidence="3" key="1">
    <citation type="submission" date="2016-11" db="UniProtKB">
        <authorList>
            <consortium name="WormBaseParasite"/>
        </authorList>
    </citation>
    <scope>IDENTIFICATION</scope>
</reference>
<protein>
    <submittedName>
        <fullName evidence="3">Uncharacterized protein</fullName>
    </submittedName>
</protein>
<proteinExistence type="predicted"/>
<dbReference type="AlphaFoldDB" id="A0A1I7SWL1"/>
<evidence type="ECO:0000256" key="1">
    <source>
        <dbReference type="SAM" id="MobiDB-lite"/>
    </source>
</evidence>
<name>A0A1I7SWL1_BURXY</name>
<dbReference type="WBParaSite" id="BXY_1744200.1">
    <property type="protein sequence ID" value="BXY_1744200.1"/>
    <property type="gene ID" value="BXY_1744200"/>
</dbReference>